<feature type="compositionally biased region" description="Low complexity" evidence="1">
    <location>
        <begin position="762"/>
        <end position="771"/>
    </location>
</feature>
<feature type="transmembrane region" description="Helical" evidence="2">
    <location>
        <begin position="422"/>
        <end position="448"/>
    </location>
</feature>
<evidence type="ECO:0000313" key="4">
    <source>
        <dbReference type="Proteomes" id="UP000027195"/>
    </source>
</evidence>
<dbReference type="PANTHER" id="PTHR34391">
    <property type="entry name" value="UPF0658 GOLGI APPARATUS MEMBRANE PROTEIN C1952.10C-RELATED"/>
    <property type="match status" value="1"/>
</dbReference>
<sequence length="790" mass="84882">MQLWNNFSLLQKLRLVWARLTLSKTTAAYFSLALANTLILAACQITALYINMSAISTLEAVHSAGHADQSITFIAANGSVVVCRQDPHTGVASACAVAWAPHPHPSAGAAASPLSSSAGVVKNVSPNTATTTATTSLSFTLVSSFPTPTLTPQSPGGTLSASTSFPRSTLAGNTPKPAAFTDDDDDNDNDHKDDDNDKHGNNDDEHHTDADFVVVTVTVPAPSKPTASASASQQSSHHRRKRGLVVQPSVSVSLQGQNVTGVQIFGLAGTNASSGVFVNSQCVEVLSWPIQMLKNTKREDIVFVAFQFWAFSMSIVALLNESTPHVIASLTTHMLATGWAAFQLASTASFKQEFRRITVDGACDGVNLLPSFWTNRGDAEISVLAVNCATLAISLVLSWKLLRAFGWQTFKRIGASLQISRIYKIVLILSITLQLSIFFIVVSMALWIDQLYSGPAGLSTAHAKAFEAVYWVVLLALIPWIAMGWFASRRERRRMMHAFLVLSALLIAAWAFMFVSKAFRVTFTTWTFFALMSVCAVVLTLLTLIFGVLCRVNFGRGLKQYLQVEDEKMDACSSPEPPVEYERAEKIAYPEPIVPTFSLHFGEWIDSQGGAPQRTPSQLRPPGVGAGASTGRNADGETPRLAAVLSPVMEEEGSGSRLATPRPTSIQRNISVGSVGTVDSMASWESGDENAFITVAQPPRVAVAAPARTHRLSRSLTATTARTTTTTASSGARSHAHSESQSSQFSQSSSRGLLDRAHSRNASEASSEAAADVGRSQTFSSVRSKRWIIE</sequence>
<reference evidence="4" key="1">
    <citation type="journal article" date="2014" name="Proc. Natl. Acad. Sci. U.S.A.">
        <title>Extensive sampling of basidiomycete genomes demonstrates inadequacy of the white-rot/brown-rot paradigm for wood decay fungi.</title>
        <authorList>
            <person name="Riley R."/>
            <person name="Salamov A.A."/>
            <person name="Brown D.W."/>
            <person name="Nagy L.G."/>
            <person name="Floudas D."/>
            <person name="Held B.W."/>
            <person name="Levasseur A."/>
            <person name="Lombard V."/>
            <person name="Morin E."/>
            <person name="Otillar R."/>
            <person name="Lindquist E.A."/>
            <person name="Sun H."/>
            <person name="LaButti K.M."/>
            <person name="Schmutz J."/>
            <person name="Jabbour D."/>
            <person name="Luo H."/>
            <person name="Baker S.E."/>
            <person name="Pisabarro A.G."/>
            <person name="Walton J.D."/>
            <person name="Blanchette R.A."/>
            <person name="Henrissat B."/>
            <person name="Martin F."/>
            <person name="Cullen D."/>
            <person name="Hibbett D.S."/>
            <person name="Grigoriev I.V."/>
        </authorList>
    </citation>
    <scope>NUCLEOTIDE SEQUENCE [LARGE SCALE GENOMIC DNA]</scope>
    <source>
        <strain evidence="4">FD-172 SS1</strain>
    </source>
</reference>
<dbReference type="EMBL" id="KL198017">
    <property type="protein sequence ID" value="KDQ20440.1"/>
    <property type="molecule type" value="Genomic_DNA"/>
</dbReference>
<feature type="transmembrane region" description="Helical" evidence="2">
    <location>
        <begin position="27"/>
        <end position="50"/>
    </location>
</feature>
<proteinExistence type="predicted"/>
<dbReference type="STRING" id="930990.A0A067N0G8"/>
<feature type="transmembrane region" description="Helical" evidence="2">
    <location>
        <begin position="301"/>
        <end position="319"/>
    </location>
</feature>
<feature type="region of interest" description="Disordered" evidence="1">
    <location>
        <begin position="223"/>
        <end position="244"/>
    </location>
</feature>
<dbReference type="AlphaFoldDB" id="A0A067N0G8"/>
<evidence type="ECO:0000256" key="1">
    <source>
        <dbReference type="SAM" id="MobiDB-lite"/>
    </source>
</evidence>
<feature type="transmembrane region" description="Helical" evidence="2">
    <location>
        <begin position="381"/>
        <end position="402"/>
    </location>
</feature>
<evidence type="ECO:0000256" key="2">
    <source>
        <dbReference type="SAM" id="Phobius"/>
    </source>
</evidence>
<keyword evidence="2" id="KW-1133">Transmembrane helix</keyword>
<dbReference type="PANTHER" id="PTHR34391:SF2">
    <property type="entry name" value="TRP C-TERMINAL DOMAIN-CONTAINING PROTEIN"/>
    <property type="match status" value="1"/>
</dbReference>
<protein>
    <submittedName>
        <fullName evidence="3">Uncharacterized protein</fullName>
    </submittedName>
</protein>
<gene>
    <name evidence="3" type="ORF">BOTBODRAFT_26445</name>
</gene>
<keyword evidence="2" id="KW-0472">Membrane</keyword>
<accession>A0A067N0G8</accession>
<feature type="compositionally biased region" description="Low complexity" evidence="1">
    <location>
        <begin position="714"/>
        <end position="750"/>
    </location>
</feature>
<dbReference type="InterPro" id="IPR040410">
    <property type="entry name" value="UPF0658_Golgi"/>
</dbReference>
<keyword evidence="4" id="KW-1185">Reference proteome</keyword>
<feature type="transmembrane region" description="Helical" evidence="2">
    <location>
        <begin position="499"/>
        <end position="519"/>
    </location>
</feature>
<organism evidence="3 4">
    <name type="scientific">Botryobasidium botryosum (strain FD-172 SS1)</name>
    <dbReference type="NCBI Taxonomy" id="930990"/>
    <lineage>
        <taxon>Eukaryota</taxon>
        <taxon>Fungi</taxon>
        <taxon>Dikarya</taxon>
        <taxon>Basidiomycota</taxon>
        <taxon>Agaricomycotina</taxon>
        <taxon>Agaricomycetes</taxon>
        <taxon>Cantharellales</taxon>
        <taxon>Botryobasidiaceae</taxon>
        <taxon>Botryobasidium</taxon>
    </lineage>
</organism>
<feature type="transmembrane region" description="Helical" evidence="2">
    <location>
        <begin position="468"/>
        <end position="487"/>
    </location>
</feature>
<dbReference type="OrthoDB" id="2448307at2759"/>
<feature type="region of interest" description="Disordered" evidence="1">
    <location>
        <begin position="706"/>
        <end position="790"/>
    </location>
</feature>
<feature type="region of interest" description="Disordered" evidence="1">
    <location>
        <begin position="148"/>
        <end position="208"/>
    </location>
</feature>
<keyword evidence="2" id="KW-0812">Transmembrane</keyword>
<dbReference type="Proteomes" id="UP000027195">
    <property type="component" value="Unassembled WGS sequence"/>
</dbReference>
<feature type="region of interest" description="Disordered" evidence="1">
    <location>
        <begin position="610"/>
        <end position="638"/>
    </location>
</feature>
<feature type="compositionally biased region" description="Basic and acidic residues" evidence="1">
    <location>
        <begin position="189"/>
        <end position="208"/>
    </location>
</feature>
<dbReference type="InParanoid" id="A0A067N0G8"/>
<feature type="transmembrane region" description="Helical" evidence="2">
    <location>
        <begin position="525"/>
        <end position="550"/>
    </location>
</feature>
<dbReference type="GO" id="GO:0005794">
    <property type="term" value="C:Golgi apparatus"/>
    <property type="evidence" value="ECO:0007669"/>
    <property type="project" value="TreeGrafter"/>
</dbReference>
<evidence type="ECO:0000313" key="3">
    <source>
        <dbReference type="EMBL" id="KDQ20440.1"/>
    </source>
</evidence>
<feature type="compositionally biased region" description="Polar residues" evidence="1">
    <location>
        <begin position="148"/>
        <end position="172"/>
    </location>
</feature>
<dbReference type="HOGENOM" id="CLU_021809_1_0_1"/>
<name>A0A067N0G8_BOTB1</name>